<dbReference type="GO" id="GO:0005576">
    <property type="term" value="C:extracellular region"/>
    <property type="evidence" value="ECO:0007669"/>
    <property type="project" value="UniProtKB-SubCell"/>
</dbReference>
<dbReference type="PRINTS" id="PR00837">
    <property type="entry name" value="V5TPXLIKE"/>
</dbReference>
<evidence type="ECO:0000313" key="3">
    <source>
        <dbReference type="Proteomes" id="UP000502823"/>
    </source>
</evidence>
<sequence>MDSSSCVSATKLTAYRALSSPIKMRLFFTAGTLFRSDQYPPQQYDTYCNVSQRGVHVTSVQNRCYMNKLQVSSSCCKVRLQPQMPLWETHALQDIKLSLLIQCMQRERVNLALLLQKAEYSTADTRMVQTILVLMSLVLATHAQSCSYSSLCSDHTMCKYQGYGANCGNVLYSGVTRSTDKQTIVDLHNNLRRQVAQGTESRGNPGPQPSAANMRKISWDDELATVAQRWANQCTFGHDACRKVSRFSVGQNVYLSWTTGVPPDGQQDWSSAGLSWYNEVPLFNRSNVNPFQYSSATGHYTQEVWAETYKIGCGFTAYTSSDGKYNKFYVCNYGPAGNIVGGGTRMYTTGSAGTQCPAGTAPDNGLCATADTTMMLAVLFLMSLVLATHAQSCSYRSLCSDHTMCKYQGNGRNCGSPIYSGVSNADKQTIVDAHNNLRRQVAQGRESRGRSGGQPTAANMRKISWDDELATVAQRWANQCSFGHDACREVGRFSVGQNAYQSSSQGTSPNGQSDWRAAVLAWYNEVKDFNRNDISPFKFTYSTGHYTQVVWADTYKVGCGFTAYKASNGWYNKLYICNYGPSGNYARGSMYK</sequence>
<dbReference type="Gene3D" id="3.40.33.10">
    <property type="entry name" value="CAP"/>
    <property type="match status" value="2"/>
</dbReference>
<accession>A0A6L2Q5E7</accession>
<comment type="caution">
    <text evidence="2">The sequence shown here is derived from an EMBL/GenBank/DDBJ whole genome shotgun (WGS) entry which is preliminary data.</text>
</comment>
<organism evidence="2 3">
    <name type="scientific">Coptotermes formosanus</name>
    <name type="common">Formosan subterranean termite</name>
    <dbReference type="NCBI Taxonomy" id="36987"/>
    <lineage>
        <taxon>Eukaryota</taxon>
        <taxon>Metazoa</taxon>
        <taxon>Ecdysozoa</taxon>
        <taxon>Arthropoda</taxon>
        <taxon>Hexapoda</taxon>
        <taxon>Insecta</taxon>
        <taxon>Pterygota</taxon>
        <taxon>Neoptera</taxon>
        <taxon>Polyneoptera</taxon>
        <taxon>Dictyoptera</taxon>
        <taxon>Blattodea</taxon>
        <taxon>Blattoidea</taxon>
        <taxon>Termitoidae</taxon>
        <taxon>Rhinotermitidae</taxon>
        <taxon>Coptotermes</taxon>
    </lineage>
</organism>
<dbReference type="SMART" id="SM00198">
    <property type="entry name" value="SCP"/>
    <property type="match status" value="2"/>
</dbReference>
<keyword evidence="3" id="KW-1185">Reference proteome</keyword>
<dbReference type="PROSITE" id="PS01009">
    <property type="entry name" value="CRISP_1"/>
    <property type="match status" value="1"/>
</dbReference>
<dbReference type="PANTHER" id="PTHR10334">
    <property type="entry name" value="CYSTEINE-RICH SECRETORY PROTEIN-RELATED"/>
    <property type="match status" value="1"/>
</dbReference>
<dbReference type="Pfam" id="PF00188">
    <property type="entry name" value="CAP"/>
    <property type="match status" value="2"/>
</dbReference>
<dbReference type="InterPro" id="IPR014044">
    <property type="entry name" value="CAP_dom"/>
</dbReference>
<dbReference type="PROSITE" id="PS01010">
    <property type="entry name" value="CRISP_2"/>
    <property type="match status" value="2"/>
</dbReference>
<dbReference type="InterPro" id="IPR035940">
    <property type="entry name" value="CAP_sf"/>
</dbReference>
<dbReference type="InterPro" id="IPR001283">
    <property type="entry name" value="CRISP-related"/>
</dbReference>
<proteinExistence type="predicted"/>
<feature type="non-terminal residue" evidence="2">
    <location>
        <position position="592"/>
    </location>
</feature>
<dbReference type="InParanoid" id="A0A6L2Q5E7"/>
<dbReference type="CDD" id="cd05380">
    <property type="entry name" value="CAP_euk"/>
    <property type="match status" value="2"/>
</dbReference>
<evidence type="ECO:0000259" key="1">
    <source>
        <dbReference type="SMART" id="SM00198"/>
    </source>
</evidence>
<dbReference type="InterPro" id="IPR002413">
    <property type="entry name" value="V5_allergen-like"/>
</dbReference>
<dbReference type="SUPFAM" id="SSF55797">
    <property type="entry name" value="PR-1-like"/>
    <property type="match status" value="2"/>
</dbReference>
<dbReference type="Proteomes" id="UP000502823">
    <property type="component" value="Unassembled WGS sequence"/>
</dbReference>
<dbReference type="OrthoDB" id="414826at2759"/>
<protein>
    <recommendedName>
        <fullName evidence="1">SCP domain-containing protein</fullName>
    </recommendedName>
</protein>
<name>A0A6L2Q5E7_COPFO</name>
<dbReference type="AlphaFoldDB" id="A0A6L2Q5E7"/>
<reference evidence="3" key="1">
    <citation type="submission" date="2020-01" db="EMBL/GenBank/DDBJ databases">
        <title>Draft genome sequence of the Termite Coptotermes fromosanus.</title>
        <authorList>
            <person name="Itakura S."/>
            <person name="Yosikawa Y."/>
            <person name="Umezawa K."/>
        </authorList>
    </citation>
    <scope>NUCLEOTIDE SEQUENCE [LARGE SCALE GENOMIC DNA]</scope>
</reference>
<dbReference type="InterPro" id="IPR018244">
    <property type="entry name" value="Allrgn_V5/Tpx1_CS"/>
</dbReference>
<dbReference type="PRINTS" id="PR00838">
    <property type="entry name" value="V5ALLERGEN"/>
</dbReference>
<gene>
    <name evidence="2" type="ORF">Cfor_02878</name>
</gene>
<dbReference type="EMBL" id="BLKM01000913">
    <property type="protein sequence ID" value="GFG39604.1"/>
    <property type="molecule type" value="Genomic_DNA"/>
</dbReference>
<evidence type="ECO:0000313" key="2">
    <source>
        <dbReference type="EMBL" id="GFG39604.1"/>
    </source>
</evidence>
<feature type="domain" description="SCP" evidence="1">
    <location>
        <begin position="425"/>
        <end position="587"/>
    </location>
</feature>
<feature type="domain" description="SCP" evidence="1">
    <location>
        <begin position="179"/>
        <end position="341"/>
    </location>
</feature>